<dbReference type="Pfam" id="PF03625">
    <property type="entry name" value="DUF302"/>
    <property type="match status" value="1"/>
</dbReference>
<protein>
    <recommendedName>
        <fullName evidence="2">DUF302 domain-containing protein</fullName>
    </recommendedName>
</protein>
<reference evidence="3 6" key="1">
    <citation type="submission" date="2015-06" db="EMBL/GenBank/DDBJ databases">
        <title>Genome sequence of Pseudoalteromonas carrageenovora.</title>
        <authorList>
            <person name="Xie B.-B."/>
            <person name="Rong J.-C."/>
            <person name="Qin Q.-L."/>
            <person name="Zhang Y.-Z."/>
        </authorList>
    </citation>
    <scope>NUCLEOTIDE SEQUENCE [LARGE SCALE GENOMIC DNA]</scope>
    <source>
        <strain evidence="3 6">IAM 12662</strain>
    </source>
</reference>
<dbReference type="Proteomes" id="UP000615003">
    <property type="component" value="Unassembled WGS sequence"/>
</dbReference>
<dbReference type="InterPro" id="IPR005180">
    <property type="entry name" value="DUF302"/>
</dbReference>
<keyword evidence="6" id="KW-1185">Reference proteome</keyword>
<dbReference type="PANTHER" id="PTHR38342">
    <property type="entry name" value="SLR5037 PROTEIN"/>
    <property type="match status" value="1"/>
</dbReference>
<evidence type="ECO:0000313" key="5">
    <source>
        <dbReference type="Proteomes" id="UP000238288"/>
    </source>
</evidence>
<name>A0A2K4X9J1_PSEVC</name>
<dbReference type="PANTHER" id="PTHR38342:SF2">
    <property type="entry name" value="INNER MEMBRANE OR EXPORTED"/>
    <property type="match status" value="1"/>
</dbReference>
<dbReference type="CDD" id="cd14797">
    <property type="entry name" value="DUF302"/>
    <property type="match status" value="1"/>
</dbReference>
<dbReference type="InterPro" id="IPR035923">
    <property type="entry name" value="TT1751-like_sf"/>
</dbReference>
<proteinExistence type="predicted"/>
<evidence type="ECO:0000313" key="6">
    <source>
        <dbReference type="Proteomes" id="UP000615003"/>
    </source>
</evidence>
<sequence length="150" mass="16117">MKALNSIFGLAILFVISNANAADGVISVKSPLSAKATMDKFEQLAKSKDLTIFARIDHAAGAKKVNKELNPTEVLIFGNPKGGTPLMQCAQTIGIDLPLKALVWKDAQSQVWLSYNDPVYIATRHNAANCPAAKKISKVLHTLVTTTVTQ</sequence>
<dbReference type="Proteomes" id="UP000238288">
    <property type="component" value="Chromosome PCAR9a"/>
</dbReference>
<feature type="signal peptide" evidence="1">
    <location>
        <begin position="1"/>
        <end position="21"/>
    </location>
</feature>
<evidence type="ECO:0000313" key="3">
    <source>
        <dbReference type="EMBL" id="MBE0383324.1"/>
    </source>
</evidence>
<dbReference type="RefSeq" id="WP_104642700.1">
    <property type="nucleotide sequence ID" value="NZ_AQGW01000020.1"/>
</dbReference>
<evidence type="ECO:0000256" key="1">
    <source>
        <dbReference type="SAM" id="SignalP"/>
    </source>
</evidence>
<feature type="chain" id="PRO_5014330699" description="DUF302 domain-containing protein" evidence="1">
    <location>
        <begin position="22"/>
        <end position="150"/>
    </location>
</feature>
<accession>A0A2K4X9J1</accession>
<reference evidence="4 5" key="2">
    <citation type="submission" date="2017-11" db="EMBL/GenBank/DDBJ databases">
        <authorList>
            <person name="Han C.G."/>
        </authorList>
    </citation>
    <scope>NUCLEOTIDE SEQUENCE [LARGE SCALE GENOMIC DNA]</scope>
    <source>
        <strain evidence="5">ATCC 43555</strain>
        <strain evidence="4">ATCC43555</strain>
    </source>
</reference>
<evidence type="ECO:0000259" key="2">
    <source>
        <dbReference type="Pfam" id="PF03625"/>
    </source>
</evidence>
<keyword evidence="1" id="KW-0732">Signal</keyword>
<dbReference type="Gene3D" id="3.30.310.70">
    <property type="entry name" value="TT1751-like domain"/>
    <property type="match status" value="1"/>
</dbReference>
<dbReference type="GeneID" id="93663638"/>
<dbReference type="OrthoDB" id="9799367at2"/>
<dbReference type="AlphaFoldDB" id="A0A2K4X9J1"/>
<evidence type="ECO:0000313" key="4">
    <source>
        <dbReference type="EMBL" id="SOU40982.1"/>
    </source>
</evidence>
<dbReference type="SUPFAM" id="SSF103247">
    <property type="entry name" value="TT1751-like"/>
    <property type="match status" value="1"/>
</dbReference>
<dbReference type="EMBL" id="AQGW01000020">
    <property type="protein sequence ID" value="MBE0383324.1"/>
    <property type="molecule type" value="Genomic_DNA"/>
</dbReference>
<organism evidence="4 5">
    <name type="scientific">Pseudoalteromonas carrageenovora IAM 12662</name>
    <dbReference type="NCBI Taxonomy" id="1314868"/>
    <lineage>
        <taxon>Bacteria</taxon>
        <taxon>Pseudomonadati</taxon>
        <taxon>Pseudomonadota</taxon>
        <taxon>Gammaproteobacteria</taxon>
        <taxon>Alteromonadales</taxon>
        <taxon>Pseudoalteromonadaceae</taxon>
        <taxon>Pseudoalteromonas</taxon>
    </lineage>
</organism>
<feature type="domain" description="DUF302" evidence="2">
    <location>
        <begin position="56"/>
        <end position="118"/>
    </location>
</feature>
<gene>
    <name evidence="4" type="ORF">PCAR9_A30147</name>
    <name evidence="3" type="ORF">PCARR_a1646</name>
</gene>
<dbReference type="EMBL" id="LT965928">
    <property type="protein sequence ID" value="SOU40982.1"/>
    <property type="molecule type" value="Genomic_DNA"/>
</dbReference>